<keyword evidence="3" id="KW-0804">Transcription</keyword>
<keyword evidence="6" id="KW-1185">Reference proteome</keyword>
<evidence type="ECO:0000256" key="1">
    <source>
        <dbReference type="ARBA" id="ARBA00023015"/>
    </source>
</evidence>
<feature type="domain" description="HTH luxR-type" evidence="4">
    <location>
        <begin position="176"/>
        <end position="241"/>
    </location>
</feature>
<dbReference type="Pfam" id="PF00196">
    <property type="entry name" value="GerE"/>
    <property type="match status" value="1"/>
</dbReference>
<dbReference type="InterPro" id="IPR000792">
    <property type="entry name" value="Tscrpt_reg_LuxR_C"/>
</dbReference>
<dbReference type="PROSITE" id="PS50043">
    <property type="entry name" value="HTH_LUXR_2"/>
    <property type="match status" value="1"/>
</dbReference>
<dbReference type="CDD" id="cd06170">
    <property type="entry name" value="LuxR_C_like"/>
    <property type="match status" value="1"/>
</dbReference>
<dbReference type="SUPFAM" id="SSF46894">
    <property type="entry name" value="C-terminal effector domain of the bipartite response regulators"/>
    <property type="match status" value="1"/>
</dbReference>
<organism evidence="5 6">
    <name type="scientific">Trinickia terrae</name>
    <dbReference type="NCBI Taxonomy" id="2571161"/>
    <lineage>
        <taxon>Bacteria</taxon>
        <taxon>Pseudomonadati</taxon>
        <taxon>Pseudomonadota</taxon>
        <taxon>Betaproteobacteria</taxon>
        <taxon>Burkholderiales</taxon>
        <taxon>Burkholderiaceae</taxon>
        <taxon>Trinickia</taxon>
    </lineage>
</organism>
<reference evidence="5 6" key="1">
    <citation type="submission" date="2019-04" db="EMBL/GenBank/DDBJ databases">
        <title>Trinickia sp. 7GSK02, isolated from subtropical forest soil.</title>
        <authorList>
            <person name="Gao Z.-H."/>
            <person name="Qiu L.-H."/>
        </authorList>
    </citation>
    <scope>NUCLEOTIDE SEQUENCE [LARGE SCALE GENOMIC DNA]</scope>
    <source>
        <strain evidence="5 6">7GSK02</strain>
    </source>
</reference>
<dbReference type="GO" id="GO:0003677">
    <property type="term" value="F:DNA binding"/>
    <property type="evidence" value="ECO:0007669"/>
    <property type="project" value="UniProtKB-KW"/>
</dbReference>
<evidence type="ECO:0000259" key="4">
    <source>
        <dbReference type="PROSITE" id="PS50043"/>
    </source>
</evidence>
<dbReference type="InterPro" id="IPR016032">
    <property type="entry name" value="Sig_transdc_resp-reg_C-effctor"/>
</dbReference>
<dbReference type="InterPro" id="IPR036388">
    <property type="entry name" value="WH-like_DNA-bd_sf"/>
</dbReference>
<keyword evidence="2" id="KW-0238">DNA-binding</keyword>
<evidence type="ECO:0000256" key="2">
    <source>
        <dbReference type="ARBA" id="ARBA00023125"/>
    </source>
</evidence>
<accession>A0A4U1I3H2</accession>
<protein>
    <submittedName>
        <fullName evidence="5">Helix-turn-helix transcriptional regulator</fullName>
    </submittedName>
</protein>
<dbReference type="OrthoDB" id="9774661at2"/>
<evidence type="ECO:0000313" key="6">
    <source>
        <dbReference type="Proteomes" id="UP000305539"/>
    </source>
</evidence>
<dbReference type="SMART" id="SM00421">
    <property type="entry name" value="HTH_LUXR"/>
    <property type="match status" value="1"/>
</dbReference>
<name>A0A4U1I3H2_9BURK</name>
<dbReference type="PRINTS" id="PR00038">
    <property type="entry name" value="HTHLUXR"/>
</dbReference>
<dbReference type="GO" id="GO:0006355">
    <property type="term" value="P:regulation of DNA-templated transcription"/>
    <property type="evidence" value="ECO:0007669"/>
    <property type="project" value="InterPro"/>
</dbReference>
<dbReference type="EMBL" id="SWJE01000008">
    <property type="protein sequence ID" value="TKC87778.1"/>
    <property type="molecule type" value="Genomic_DNA"/>
</dbReference>
<dbReference type="PANTHER" id="PTHR44688">
    <property type="entry name" value="DNA-BINDING TRANSCRIPTIONAL ACTIVATOR DEVR_DOSR"/>
    <property type="match status" value="1"/>
</dbReference>
<proteinExistence type="predicted"/>
<dbReference type="Gene3D" id="1.10.10.10">
    <property type="entry name" value="Winged helix-like DNA-binding domain superfamily/Winged helix DNA-binding domain"/>
    <property type="match status" value="1"/>
</dbReference>
<evidence type="ECO:0000256" key="3">
    <source>
        <dbReference type="ARBA" id="ARBA00023163"/>
    </source>
</evidence>
<dbReference type="AlphaFoldDB" id="A0A4U1I3H2"/>
<dbReference type="PANTHER" id="PTHR44688:SF16">
    <property type="entry name" value="DNA-BINDING TRANSCRIPTIONAL ACTIVATOR DEVR_DOSR"/>
    <property type="match status" value="1"/>
</dbReference>
<gene>
    <name evidence="5" type="ORF">FAZ69_15980</name>
</gene>
<comment type="caution">
    <text evidence="5">The sequence shown here is derived from an EMBL/GenBank/DDBJ whole genome shotgun (WGS) entry which is preliminary data.</text>
</comment>
<dbReference type="Proteomes" id="UP000305539">
    <property type="component" value="Unassembled WGS sequence"/>
</dbReference>
<keyword evidence="1" id="KW-0805">Transcription regulation</keyword>
<evidence type="ECO:0000313" key="5">
    <source>
        <dbReference type="EMBL" id="TKC87778.1"/>
    </source>
</evidence>
<dbReference type="RefSeq" id="WP_136896042.1">
    <property type="nucleotide sequence ID" value="NZ_SWJE01000008.1"/>
</dbReference>
<sequence length="267" mass="30046">MDNFKMAQAIEDLVSITSKAHLAQWVDKHINAMCRPSSVLMAVCKRKPVFSLTPQFVSDTFPQTLLQIFNLKDAVHSVPLLRDWKRNDVPTIKVALTDDADQDSLWKIIFKKHGFGKVVVAVSCDIHGEQFSYFCITDPKIQCDQEEGFSKSMIVIARMLGNILFQLESKSTRAERQQYMSLLTPREQEILKWIGIGKTNYEISKILGVAVPTIKNHVQKILIKLQVSNRTQAIYKINSNLNLGGMAEGGVNIPAPANIFLRTDQAS</sequence>